<keyword evidence="6" id="KW-0539">Nucleus</keyword>
<comment type="subcellular location">
    <subcellularLocation>
        <location evidence="1">Nucleus</location>
    </subcellularLocation>
</comment>
<comment type="similarity">
    <text evidence="2">Belongs to the REXO1/REXO3 family.</text>
</comment>
<evidence type="ECO:0000256" key="4">
    <source>
        <dbReference type="ARBA" id="ARBA00022801"/>
    </source>
</evidence>
<evidence type="ECO:0000256" key="2">
    <source>
        <dbReference type="ARBA" id="ARBA00006357"/>
    </source>
</evidence>
<evidence type="ECO:0000313" key="9">
    <source>
        <dbReference type="EMBL" id="KIY74025.1"/>
    </source>
</evidence>
<protein>
    <submittedName>
        <fullName evidence="9">Rexo1 protein</fullName>
    </submittedName>
</protein>
<organism evidence="9 10">
    <name type="scientific">Cylindrobasidium torrendii FP15055 ss-10</name>
    <dbReference type="NCBI Taxonomy" id="1314674"/>
    <lineage>
        <taxon>Eukaryota</taxon>
        <taxon>Fungi</taxon>
        <taxon>Dikarya</taxon>
        <taxon>Basidiomycota</taxon>
        <taxon>Agaricomycotina</taxon>
        <taxon>Agaricomycetes</taxon>
        <taxon>Agaricomycetidae</taxon>
        <taxon>Agaricales</taxon>
        <taxon>Marasmiineae</taxon>
        <taxon>Physalacriaceae</taxon>
        <taxon>Cylindrobasidium</taxon>
    </lineage>
</organism>
<reference evidence="9 10" key="1">
    <citation type="journal article" date="2015" name="Fungal Genet. Biol.">
        <title>Evolution of novel wood decay mechanisms in Agaricales revealed by the genome sequences of Fistulina hepatica and Cylindrobasidium torrendii.</title>
        <authorList>
            <person name="Floudas D."/>
            <person name="Held B.W."/>
            <person name="Riley R."/>
            <person name="Nagy L.G."/>
            <person name="Koehler G."/>
            <person name="Ransdell A.S."/>
            <person name="Younus H."/>
            <person name="Chow J."/>
            <person name="Chiniquy J."/>
            <person name="Lipzen A."/>
            <person name="Tritt A."/>
            <person name="Sun H."/>
            <person name="Haridas S."/>
            <person name="LaButti K."/>
            <person name="Ohm R.A."/>
            <person name="Kues U."/>
            <person name="Blanchette R.A."/>
            <person name="Grigoriev I.V."/>
            <person name="Minto R.E."/>
            <person name="Hibbett D.S."/>
        </authorList>
    </citation>
    <scope>NUCLEOTIDE SEQUENCE [LARGE SCALE GENOMIC DNA]</scope>
    <source>
        <strain evidence="9 10">FP15055 ss-10</strain>
    </source>
</reference>
<proteinExistence type="inferred from homology"/>
<keyword evidence="5" id="KW-0269">Exonuclease</keyword>
<evidence type="ECO:0000256" key="1">
    <source>
        <dbReference type="ARBA" id="ARBA00004123"/>
    </source>
</evidence>
<feature type="region of interest" description="Disordered" evidence="7">
    <location>
        <begin position="48"/>
        <end position="76"/>
    </location>
</feature>
<dbReference type="InterPro" id="IPR013520">
    <property type="entry name" value="Ribonucl_H"/>
</dbReference>
<dbReference type="Gene3D" id="3.30.420.10">
    <property type="entry name" value="Ribonuclease H-like superfamily/Ribonuclease H"/>
    <property type="match status" value="1"/>
</dbReference>
<evidence type="ECO:0000259" key="8">
    <source>
        <dbReference type="SMART" id="SM00479"/>
    </source>
</evidence>
<evidence type="ECO:0000256" key="5">
    <source>
        <dbReference type="ARBA" id="ARBA00022839"/>
    </source>
</evidence>
<dbReference type="OrthoDB" id="8191639at2759"/>
<dbReference type="Proteomes" id="UP000054007">
    <property type="component" value="Unassembled WGS sequence"/>
</dbReference>
<dbReference type="STRING" id="1314674.A0A0D7BUU5"/>
<dbReference type="CDD" id="cd06145">
    <property type="entry name" value="REX1_like"/>
    <property type="match status" value="1"/>
</dbReference>
<dbReference type="SMART" id="SM00479">
    <property type="entry name" value="EXOIII"/>
    <property type="match status" value="1"/>
</dbReference>
<dbReference type="PANTHER" id="PTHR12801">
    <property type="entry name" value="RNA EXONUCLEASE REXO1 / RECO3 FAMILY MEMBER-RELATED"/>
    <property type="match status" value="1"/>
</dbReference>
<name>A0A0D7BUU5_9AGAR</name>
<dbReference type="InterPro" id="IPR012337">
    <property type="entry name" value="RNaseH-like_sf"/>
</dbReference>
<dbReference type="EMBL" id="KN880432">
    <property type="protein sequence ID" value="KIY74025.1"/>
    <property type="molecule type" value="Genomic_DNA"/>
</dbReference>
<accession>A0A0D7BUU5</accession>
<feature type="domain" description="Exonuclease" evidence="8">
    <location>
        <begin position="344"/>
        <end position="507"/>
    </location>
</feature>
<dbReference type="GO" id="GO:0003676">
    <property type="term" value="F:nucleic acid binding"/>
    <property type="evidence" value="ECO:0007669"/>
    <property type="project" value="InterPro"/>
</dbReference>
<keyword evidence="10" id="KW-1185">Reference proteome</keyword>
<dbReference type="AlphaFoldDB" id="A0A0D7BUU5"/>
<dbReference type="GO" id="GO:0004527">
    <property type="term" value="F:exonuclease activity"/>
    <property type="evidence" value="ECO:0007669"/>
    <property type="project" value="UniProtKB-KW"/>
</dbReference>
<dbReference type="SUPFAM" id="SSF53098">
    <property type="entry name" value="Ribonuclease H-like"/>
    <property type="match status" value="1"/>
</dbReference>
<sequence>MFAPLQLFASAPCPQLGSCKRPNCLFAHENVAPLPPIIQVPSASSSLPLSSSVPSKRPAASPSRNPGLGPAAAAVEPPKKVQIVGNSTGRKPIVATSSAGASTSAGGAPTLRVLPGTSPIALRDRQAMLKTVYDQFFALYHAILPSNPSLASDHALRQEDEVCAQSTKGTYRNAMIQTAASIKKRPAPDSINHDSVGTVKEVNARAQARLSLKNYRLTPQKLAPYILPLEDYEKWGYMSAIPDGVGGSRPNSVGETIPCERCKTPFEVEENPNSTQCHHHWGRSFVRKAPGDRTKFYSCCNRTLEEAPCSQGVHVFYEQSIDALHDRHKFSFLPPRTPGRKTLDIVALDCEMVYTTGGMRIARVSVIDSMCKTVFDELVAMDEGVQILDYNTRFSGITPEAYAKATKPLAAIREALNAIMDAETILIGHALDNDLKTLRIVHHRCVDTVVLYPHTMGAPYRRALRDLSRQYLGVRIQSGGGSVGHSSVEDSIATLDLVRHFMLHNGHPPSIC</sequence>
<gene>
    <name evidence="9" type="ORF">CYLTODRAFT_385380</name>
</gene>
<evidence type="ECO:0000256" key="7">
    <source>
        <dbReference type="SAM" id="MobiDB-lite"/>
    </source>
</evidence>
<dbReference type="PANTHER" id="PTHR12801:SF115">
    <property type="entry name" value="FI18136P1-RELATED"/>
    <property type="match status" value="1"/>
</dbReference>
<dbReference type="GO" id="GO:0010629">
    <property type="term" value="P:negative regulation of gene expression"/>
    <property type="evidence" value="ECO:0007669"/>
    <property type="project" value="UniProtKB-ARBA"/>
</dbReference>
<evidence type="ECO:0000256" key="6">
    <source>
        <dbReference type="ARBA" id="ARBA00023242"/>
    </source>
</evidence>
<dbReference type="FunFam" id="3.30.420.10:FF:000031">
    <property type="entry name" value="RNA exonuclease 1"/>
    <property type="match status" value="1"/>
</dbReference>
<dbReference type="InterPro" id="IPR034922">
    <property type="entry name" value="REX1-like_exo"/>
</dbReference>
<dbReference type="InterPro" id="IPR047021">
    <property type="entry name" value="REXO1/3/4-like"/>
</dbReference>
<evidence type="ECO:0000256" key="3">
    <source>
        <dbReference type="ARBA" id="ARBA00022722"/>
    </source>
</evidence>
<dbReference type="InterPro" id="IPR036397">
    <property type="entry name" value="RNaseH_sf"/>
</dbReference>
<keyword evidence="3" id="KW-0540">Nuclease</keyword>
<keyword evidence="4" id="KW-0378">Hydrolase</keyword>
<dbReference type="GO" id="GO:0005634">
    <property type="term" value="C:nucleus"/>
    <property type="evidence" value="ECO:0007669"/>
    <property type="project" value="UniProtKB-SubCell"/>
</dbReference>
<dbReference type="Pfam" id="PF00929">
    <property type="entry name" value="RNase_T"/>
    <property type="match status" value="1"/>
</dbReference>
<evidence type="ECO:0000313" key="10">
    <source>
        <dbReference type="Proteomes" id="UP000054007"/>
    </source>
</evidence>